<keyword evidence="5" id="KW-0132">Cell division</keyword>
<dbReference type="InterPro" id="IPR036388">
    <property type="entry name" value="WH-like_DNA-bd_sf"/>
</dbReference>
<sequence>MKQAIRRQPIENITQDAPHKVTSMIHLVIVGVVVFIALLMLLSLVSHHPDDAAWSKTMGDLHVNNWLGAKGAYFSDILFNAIGRAAWLLPPAMVAYAYVTLIKNDCTTIDIENFVFKALGVIIFLMAAATLLNFYHPDASILKRGGVIGQTLASLLNATLTYLPGIEAGSALCATLSKGILLTLLVITGSLATGTSPLSWIDGLGAMILSVIGRARGFFFNRDEDQIAPQAVESELASVAHLMEPDPRDKDPRPNLLSMIKDKLTTLRSEVFAKKSEPNIDASADEYYFNEQPDLIEALDTDAHIEPTFEPKPKKIAKSDEKIEPSLTLPPISDIAPFTTPKAAPIDITPKAVAPKAASSEMRIEPAFEEAINPHAPIRGQNGEMLTPKFEPKFDKNGQLKIPTIFRKPSTKMLPTDDEDNVIDDSIEKLKAWVNEDAALTPQAANIVNPVINAIKAPMAAAKEDAKAAVSSLFHSEPITAGSEAALKAEATEDYDALIETLEKYNAPKYSIDALPTALSEAVTTATESASEAIESAKEAVREVIEPIEDPFVNLPKVEILSEPMLPEIESIVPEPVMTAPVVATPAIEAPIIEAPSIETPTWQWVPDPTPEPVIIPKTPEVHIEPAPVEAIAPVMPSMPTEPAVPVEPALTYDDFEDNAPEILPPDDLIVPTPNIIMPKVAVPEEDPNRRAELLKHFPMAGQLPSLDLLADPPTVVDQYNDEELDYLALLIEEQLSHFSIKVAVANIEPGPVITRFSLELAPGVKVSQINNLEKDIARGLSVTSVRVVEIIPGTSYVGLEIPNRKREIVYFKSGLESQEYQDEAHPLTLILGKDISGNTVTANLGKMPHVLVAGTTGSGKSVGVNTMLLSMLFKALPEDLRLILIDPKMLELSVYNDIPHLLTPVVTDMKESANALRWCVAEMERRYQLMSQLKVRNIAGFNQKIEEAIAAGDPIIDPLWRRSAHVSDTERPPLLEKLPFIVVVIDEFADMMMLVGKKCEELIARLAQKARASGIHLILATQRPSVDVITGLIKANIPTRIAFQVSSKIDSRTIIDQQGAETLLGHGDMLYMPPGTSLPIRVHGAFVEDAEVNKVVEFLKLTGEPDYVEDILHEPTEAIPGLTPEAAGVAATPAEEQDPLFDEAVKIVVESRRASISYIQRKLRVGYQRAARLMEEMEELRIVTPPQANGNREVILAADKDDY</sequence>
<dbReference type="InterPro" id="IPR027417">
    <property type="entry name" value="P-loop_NTPase"/>
</dbReference>
<feature type="transmembrane region" description="Helical" evidence="15">
    <location>
        <begin position="21"/>
        <end position="45"/>
    </location>
</feature>
<dbReference type="Gene3D" id="1.10.10.10">
    <property type="entry name" value="Winged helix-like DNA-binding domain superfamily/Winged helix DNA-binding domain"/>
    <property type="match status" value="1"/>
</dbReference>
<dbReference type="InterPro" id="IPR025199">
    <property type="entry name" value="FtsK_4TM"/>
</dbReference>
<dbReference type="AlphaFoldDB" id="A0AB35BW30"/>
<evidence type="ECO:0000256" key="10">
    <source>
        <dbReference type="ARBA" id="ARBA00022989"/>
    </source>
</evidence>
<keyword evidence="8" id="KW-0159">Chromosome partition</keyword>
<dbReference type="PANTHER" id="PTHR22683:SF41">
    <property type="entry name" value="DNA TRANSLOCASE FTSK"/>
    <property type="match status" value="1"/>
</dbReference>
<comment type="similarity">
    <text evidence="2">Belongs to the FtsK/SpoIIIE/SftA family.</text>
</comment>
<keyword evidence="6 15" id="KW-0812">Transmembrane</keyword>
<dbReference type="InterPro" id="IPR041027">
    <property type="entry name" value="FtsK_alpha"/>
</dbReference>
<gene>
    <name evidence="17" type="ORF">J7561_00420</name>
</gene>
<evidence type="ECO:0000256" key="8">
    <source>
        <dbReference type="ARBA" id="ARBA00022829"/>
    </source>
</evidence>
<evidence type="ECO:0000256" key="11">
    <source>
        <dbReference type="ARBA" id="ARBA00023125"/>
    </source>
</evidence>
<dbReference type="InterPro" id="IPR018541">
    <property type="entry name" value="Ftsk_gamma"/>
</dbReference>
<evidence type="ECO:0000256" key="13">
    <source>
        <dbReference type="ARBA" id="ARBA00023306"/>
    </source>
</evidence>
<dbReference type="PANTHER" id="PTHR22683">
    <property type="entry name" value="SPORULATION PROTEIN RELATED"/>
    <property type="match status" value="1"/>
</dbReference>
<feature type="transmembrane region" description="Helical" evidence="15">
    <location>
        <begin position="114"/>
        <end position="135"/>
    </location>
</feature>
<evidence type="ECO:0000256" key="14">
    <source>
        <dbReference type="PROSITE-ProRule" id="PRU00289"/>
    </source>
</evidence>
<dbReference type="GO" id="GO:0003677">
    <property type="term" value="F:DNA binding"/>
    <property type="evidence" value="ECO:0007669"/>
    <property type="project" value="UniProtKB-KW"/>
</dbReference>
<evidence type="ECO:0000256" key="5">
    <source>
        <dbReference type="ARBA" id="ARBA00022618"/>
    </source>
</evidence>
<dbReference type="GO" id="GO:0051301">
    <property type="term" value="P:cell division"/>
    <property type="evidence" value="ECO:0007669"/>
    <property type="project" value="UniProtKB-KW"/>
</dbReference>
<keyword evidence="12 15" id="KW-0472">Membrane</keyword>
<proteinExistence type="inferred from homology"/>
<organism evidence="17 18">
    <name type="scientific">Wohlfahrtiimonas chitiniclastica</name>
    <dbReference type="NCBI Taxonomy" id="400946"/>
    <lineage>
        <taxon>Bacteria</taxon>
        <taxon>Pseudomonadati</taxon>
        <taxon>Pseudomonadota</taxon>
        <taxon>Gammaproteobacteria</taxon>
        <taxon>Cardiobacteriales</taxon>
        <taxon>Ignatzschineriaceae</taxon>
        <taxon>Wohlfahrtiimonas</taxon>
    </lineage>
</organism>
<evidence type="ECO:0000256" key="2">
    <source>
        <dbReference type="ARBA" id="ARBA00006474"/>
    </source>
</evidence>
<keyword evidence="10 15" id="KW-1133">Transmembrane helix</keyword>
<dbReference type="SUPFAM" id="SSF46785">
    <property type="entry name" value="Winged helix' DNA-binding domain"/>
    <property type="match status" value="1"/>
</dbReference>
<keyword evidence="4" id="KW-1003">Cell membrane</keyword>
<evidence type="ECO:0000313" key="17">
    <source>
        <dbReference type="EMBL" id="MBS7823666.1"/>
    </source>
</evidence>
<comment type="caution">
    <text evidence="17">The sequence shown here is derived from an EMBL/GenBank/DDBJ whole genome shotgun (WGS) entry which is preliminary data.</text>
</comment>
<feature type="transmembrane region" description="Helical" evidence="15">
    <location>
        <begin position="81"/>
        <end position="102"/>
    </location>
</feature>
<evidence type="ECO:0000259" key="16">
    <source>
        <dbReference type="PROSITE" id="PS50901"/>
    </source>
</evidence>
<reference evidence="17" key="1">
    <citation type="submission" date="2021-03" db="EMBL/GenBank/DDBJ databases">
        <title>Identification and antibiotic profiling of Wohlfahrtiimonas chitiniclastica, an underestimated human pathogen.</title>
        <authorList>
            <person name="Kopf A."/>
            <person name="Bunk B."/>
            <person name="Coldewey S."/>
            <person name="Gunzer F."/>
            <person name="Riedel T."/>
            <person name="Schroettner P."/>
        </authorList>
    </citation>
    <scope>NUCLEOTIDE SEQUENCE</scope>
    <source>
        <strain evidence="17">DSM 100917</strain>
    </source>
</reference>
<dbReference type="FunFam" id="3.40.50.300:FF:000209">
    <property type="entry name" value="Cell division protein FtsK"/>
    <property type="match status" value="1"/>
</dbReference>
<evidence type="ECO:0000256" key="15">
    <source>
        <dbReference type="SAM" id="Phobius"/>
    </source>
</evidence>
<dbReference type="EMBL" id="JAGIBU010000001">
    <property type="protein sequence ID" value="MBS7823666.1"/>
    <property type="molecule type" value="Genomic_DNA"/>
</dbReference>
<keyword evidence="7 14" id="KW-0547">Nucleotide-binding</keyword>
<evidence type="ECO:0000256" key="4">
    <source>
        <dbReference type="ARBA" id="ARBA00022475"/>
    </source>
</evidence>
<dbReference type="Pfam" id="PF17854">
    <property type="entry name" value="FtsK_alpha"/>
    <property type="match status" value="1"/>
</dbReference>
<dbReference type="Pfam" id="PF01580">
    <property type="entry name" value="FtsK_SpoIIIE"/>
    <property type="match status" value="1"/>
</dbReference>
<dbReference type="InterPro" id="IPR050206">
    <property type="entry name" value="FtsK/SpoIIIE/SftA"/>
</dbReference>
<evidence type="ECO:0000256" key="9">
    <source>
        <dbReference type="ARBA" id="ARBA00022840"/>
    </source>
</evidence>
<keyword evidence="13" id="KW-0131">Cell cycle</keyword>
<dbReference type="InterPro" id="IPR002543">
    <property type="entry name" value="FtsK_dom"/>
</dbReference>
<dbReference type="RefSeq" id="WP_213403221.1">
    <property type="nucleotide sequence ID" value="NZ_JAGIBT010000001.1"/>
</dbReference>
<evidence type="ECO:0000256" key="1">
    <source>
        <dbReference type="ARBA" id="ARBA00004651"/>
    </source>
</evidence>
<name>A0AB35BW30_9GAMM</name>
<dbReference type="Gene3D" id="3.40.50.300">
    <property type="entry name" value="P-loop containing nucleotide triphosphate hydrolases"/>
    <property type="match status" value="1"/>
</dbReference>
<keyword evidence="11" id="KW-0238">DNA-binding</keyword>
<feature type="binding site" evidence="14">
    <location>
        <begin position="855"/>
        <end position="862"/>
    </location>
    <ligand>
        <name>ATP</name>
        <dbReference type="ChEBI" id="CHEBI:30616"/>
    </ligand>
</feature>
<evidence type="ECO:0000313" key="18">
    <source>
        <dbReference type="Proteomes" id="UP000680020"/>
    </source>
</evidence>
<comment type="subcellular location">
    <subcellularLocation>
        <location evidence="1">Cell membrane</location>
        <topology evidence="1">Multi-pass membrane protein</topology>
    </subcellularLocation>
</comment>
<dbReference type="Pfam" id="PF09397">
    <property type="entry name" value="FtsK_gamma"/>
    <property type="match status" value="1"/>
</dbReference>
<evidence type="ECO:0000256" key="7">
    <source>
        <dbReference type="ARBA" id="ARBA00022741"/>
    </source>
</evidence>
<evidence type="ECO:0000256" key="3">
    <source>
        <dbReference type="ARBA" id="ARBA00020887"/>
    </source>
</evidence>
<dbReference type="SMART" id="SM00843">
    <property type="entry name" value="Ftsk_gamma"/>
    <property type="match status" value="1"/>
</dbReference>
<dbReference type="InterPro" id="IPR036390">
    <property type="entry name" value="WH_DNA-bd_sf"/>
</dbReference>
<dbReference type="GO" id="GO:0007059">
    <property type="term" value="P:chromosome segregation"/>
    <property type="evidence" value="ECO:0007669"/>
    <property type="project" value="UniProtKB-KW"/>
</dbReference>
<evidence type="ECO:0000256" key="6">
    <source>
        <dbReference type="ARBA" id="ARBA00022692"/>
    </source>
</evidence>
<dbReference type="CDD" id="cd01127">
    <property type="entry name" value="TrwB_TraG_TraD_VirD4"/>
    <property type="match status" value="1"/>
</dbReference>
<keyword evidence="9 14" id="KW-0067">ATP-binding</keyword>
<dbReference type="PROSITE" id="PS50901">
    <property type="entry name" value="FTSK"/>
    <property type="match status" value="1"/>
</dbReference>
<dbReference type="GO" id="GO:0005524">
    <property type="term" value="F:ATP binding"/>
    <property type="evidence" value="ECO:0007669"/>
    <property type="project" value="UniProtKB-UniRule"/>
</dbReference>
<dbReference type="GO" id="GO:0005886">
    <property type="term" value="C:plasma membrane"/>
    <property type="evidence" value="ECO:0007669"/>
    <property type="project" value="UniProtKB-SubCell"/>
</dbReference>
<accession>A0AB35BW30</accession>
<dbReference type="SUPFAM" id="SSF52540">
    <property type="entry name" value="P-loop containing nucleoside triphosphate hydrolases"/>
    <property type="match status" value="1"/>
</dbReference>
<dbReference type="Proteomes" id="UP000680020">
    <property type="component" value="Unassembled WGS sequence"/>
</dbReference>
<protein>
    <recommendedName>
        <fullName evidence="3">DNA translocase FtsK</fullName>
    </recommendedName>
</protein>
<dbReference type="Pfam" id="PF13491">
    <property type="entry name" value="FtsK_4TM"/>
    <property type="match status" value="1"/>
</dbReference>
<evidence type="ECO:0000256" key="12">
    <source>
        <dbReference type="ARBA" id="ARBA00023136"/>
    </source>
</evidence>
<feature type="domain" description="FtsK" evidence="16">
    <location>
        <begin position="838"/>
        <end position="1053"/>
    </location>
</feature>
<dbReference type="Gene3D" id="3.30.980.40">
    <property type="match status" value="1"/>
</dbReference>